<dbReference type="Gene3D" id="1.10.1660.10">
    <property type="match status" value="1"/>
</dbReference>
<dbReference type="PANTHER" id="PTHR30204">
    <property type="entry name" value="REDOX-CYCLING DRUG-SENSING TRANSCRIPTIONAL ACTIVATOR SOXR"/>
    <property type="match status" value="1"/>
</dbReference>
<dbReference type="AlphaFoldDB" id="A0A1R3STI1"/>
<feature type="domain" description="HTH merR-type" evidence="2">
    <location>
        <begin position="16"/>
        <end position="86"/>
    </location>
</feature>
<gene>
    <name evidence="3" type="ORF">PSM36_0065</name>
</gene>
<evidence type="ECO:0000256" key="1">
    <source>
        <dbReference type="ARBA" id="ARBA00023125"/>
    </source>
</evidence>
<protein>
    <submittedName>
        <fullName evidence="3">Helix-Turn-Helix DNA binding domain</fullName>
    </submittedName>
</protein>
<evidence type="ECO:0000259" key="2">
    <source>
        <dbReference type="PROSITE" id="PS50937"/>
    </source>
</evidence>
<dbReference type="Proteomes" id="UP000187464">
    <property type="component" value="Chromosome I"/>
</dbReference>
<dbReference type="SUPFAM" id="SSF46955">
    <property type="entry name" value="Putative DNA-binding domain"/>
    <property type="match status" value="1"/>
</dbReference>
<dbReference type="KEGG" id="psac:PSM36_0065"/>
<dbReference type="EMBL" id="LT605205">
    <property type="protein sequence ID" value="SCD18901.1"/>
    <property type="molecule type" value="Genomic_DNA"/>
</dbReference>
<dbReference type="Pfam" id="PF13411">
    <property type="entry name" value="MerR_1"/>
    <property type="match status" value="1"/>
</dbReference>
<keyword evidence="4" id="KW-1185">Reference proteome</keyword>
<proteinExistence type="predicted"/>
<dbReference type="GO" id="GO:0003677">
    <property type="term" value="F:DNA binding"/>
    <property type="evidence" value="ECO:0007669"/>
    <property type="project" value="UniProtKB-KW"/>
</dbReference>
<dbReference type="InterPro" id="IPR047057">
    <property type="entry name" value="MerR_fam"/>
</dbReference>
<organism evidence="3 4">
    <name type="scientific">Proteiniphilum saccharofermentans</name>
    <dbReference type="NCBI Taxonomy" id="1642647"/>
    <lineage>
        <taxon>Bacteria</taxon>
        <taxon>Pseudomonadati</taxon>
        <taxon>Bacteroidota</taxon>
        <taxon>Bacteroidia</taxon>
        <taxon>Bacteroidales</taxon>
        <taxon>Dysgonomonadaceae</taxon>
        <taxon>Proteiniphilum</taxon>
    </lineage>
</organism>
<keyword evidence="1" id="KW-0238">DNA-binding</keyword>
<dbReference type="RefSeq" id="WP_076928294.1">
    <property type="nucleotide sequence ID" value="NZ_DAMBAO010000006.1"/>
</dbReference>
<dbReference type="InterPro" id="IPR000551">
    <property type="entry name" value="MerR-type_HTH_dom"/>
</dbReference>
<evidence type="ECO:0000313" key="3">
    <source>
        <dbReference type="EMBL" id="SCD18901.1"/>
    </source>
</evidence>
<evidence type="ECO:0000313" key="4">
    <source>
        <dbReference type="Proteomes" id="UP000187464"/>
    </source>
</evidence>
<sequence length="130" mass="15590">MGKRKKPIQFDDKRLFYSIQEVADHFAVNVSLLRFWEKEFENINPKKTAGGTRQYTREDIQQVEIVYHLVKEKGMTLEGARQTLKSKKDEEEKRVEVLSRLTKIKKELLSLETEFDWLHEQQKYTKIKTE</sequence>
<dbReference type="CDD" id="cd04765">
    <property type="entry name" value="HTH_MlrA-like_sg2"/>
    <property type="match status" value="1"/>
</dbReference>
<dbReference type="PROSITE" id="PS50937">
    <property type="entry name" value="HTH_MERR_2"/>
    <property type="match status" value="1"/>
</dbReference>
<dbReference type="SMART" id="SM00422">
    <property type="entry name" value="HTH_MERR"/>
    <property type="match status" value="1"/>
</dbReference>
<dbReference type="STRING" id="1642647.PSM36_0065"/>
<dbReference type="InterPro" id="IPR009061">
    <property type="entry name" value="DNA-bd_dom_put_sf"/>
</dbReference>
<dbReference type="PANTHER" id="PTHR30204:SF15">
    <property type="entry name" value="BLL5018 PROTEIN"/>
    <property type="match status" value="1"/>
</dbReference>
<accession>A0A1R3STI1</accession>
<dbReference type="GO" id="GO:0003700">
    <property type="term" value="F:DNA-binding transcription factor activity"/>
    <property type="evidence" value="ECO:0007669"/>
    <property type="project" value="InterPro"/>
</dbReference>
<reference evidence="3 4" key="1">
    <citation type="submission" date="2016-08" db="EMBL/GenBank/DDBJ databases">
        <authorList>
            <person name="Seilhamer J.J."/>
        </authorList>
    </citation>
    <scope>NUCLEOTIDE SEQUENCE [LARGE SCALE GENOMIC DNA]</scope>
    <source>
        <strain evidence="3">M3/6</strain>
    </source>
</reference>
<name>A0A1R3STI1_9BACT</name>